<dbReference type="EMBL" id="ATMH01007418">
    <property type="protein sequence ID" value="EPY23857.1"/>
    <property type="molecule type" value="Genomic_DNA"/>
</dbReference>
<dbReference type="GO" id="GO:0006506">
    <property type="term" value="P:GPI anchor biosynthetic process"/>
    <property type="evidence" value="ECO:0007669"/>
    <property type="project" value="UniProtKB-UniPathway"/>
</dbReference>
<keyword evidence="1" id="KW-0472">Membrane</keyword>
<dbReference type="Proteomes" id="UP000015354">
    <property type="component" value="Unassembled WGS sequence"/>
</dbReference>
<reference evidence="3" key="2">
    <citation type="submission" date="2013-03" db="EMBL/GenBank/DDBJ databases">
        <authorList>
            <person name="Motta M.C.M."/>
            <person name="Martins A.C.A."/>
            <person name="Preta C.M.C.C."/>
            <person name="Silva R."/>
            <person name="de Souza S.S."/>
            <person name="Klein C.C."/>
            <person name="de Almeida L.G.P."/>
            <person name="Cunha O.L."/>
            <person name="Colabardini A.C."/>
            <person name="Lima B.A."/>
            <person name="Machado C.R."/>
            <person name="Soares C.M.A."/>
            <person name="de Menezes C.B.A."/>
            <person name="Bartolomeu D.C."/>
            <person name="Grisard E.C."/>
            <person name="Fantinatti-Garboggini F."/>
            <person name="Rodrigues-Luiz G.F."/>
            <person name="Wagner G."/>
            <person name="Goldman G.H."/>
            <person name="Fietto J.L.R."/>
            <person name="Ciapina L.P."/>
            <person name="Brocchi M."/>
            <person name="Elias M.C."/>
            <person name="Goldman M.H.S."/>
            <person name="Sagot M.-F."/>
            <person name="Pereira M."/>
            <person name="Stoco P.H."/>
            <person name="Teixeira S.M.R."/>
            <person name="de Mendonca-Neto R.P."/>
            <person name="Maciel T.E.F."/>
            <person name="Mendes T.A.O."/>
            <person name="Urmenyi T.P."/>
            <person name="Teixeira M.M.G."/>
            <person name="de Camargo E.F.P."/>
            <person name="de Sousa W."/>
            <person name="Schenkman S."/>
            <person name="de Vasconcelos A.T.R."/>
        </authorList>
    </citation>
    <scope>NUCLEOTIDE SEQUENCE</scope>
</reference>
<name>S9UK83_9TRYP</name>
<keyword evidence="1" id="KW-1133">Transmembrane helix</keyword>
<sequence>MDRLIPRHGLRRGLVMQQRSCIASLLMGALVALVCTALATAAGTGTSAAATPSYAFVGKGFHMELEVAFPMAYSFYNVSIVLPSDFFFDVAECEQQFRILRVPVDYPVGRRQEAASPPVDVTDAFSKLRVTTDYFFDIEAPVFKVQYTENTAVFLFERLGTAPAAADGVAHSVKGLLVLPIHARYEQVDTDTQFSAHALLFGERVSVSRCLSKVSVRAGGEARVWDHIEATTSGAAGEGHCSIIPVGVLQDISIVYFMLMSLLVMGTLIVALCV</sequence>
<keyword evidence="4" id="KW-1185">Reference proteome</keyword>
<dbReference type="AlphaFoldDB" id="S9UK83"/>
<comment type="caution">
    <text evidence="3">The sequence shown here is derived from an EMBL/GenBank/DDBJ whole genome shotgun (WGS) entry which is preliminary data.</text>
</comment>
<evidence type="ECO:0000256" key="1">
    <source>
        <dbReference type="SAM" id="Phobius"/>
    </source>
</evidence>
<reference evidence="3 4" key="1">
    <citation type="journal article" date="2013" name="PLoS ONE">
        <title>Predicting the Proteins of Angomonas deanei, Strigomonas culicis and Their Respective Endosymbionts Reveals New Aspects of the Trypanosomatidae Family.</title>
        <authorList>
            <person name="Motta M.C."/>
            <person name="Martins A.C."/>
            <person name="de Souza S.S."/>
            <person name="Catta-Preta C.M."/>
            <person name="Silva R."/>
            <person name="Klein C.C."/>
            <person name="de Almeida L.G."/>
            <person name="de Lima Cunha O."/>
            <person name="Ciapina L.P."/>
            <person name="Brocchi M."/>
            <person name="Colabardini A.C."/>
            <person name="de Araujo Lima B."/>
            <person name="Machado C.R."/>
            <person name="de Almeida Soares C.M."/>
            <person name="Probst C.M."/>
            <person name="de Menezes C.B."/>
            <person name="Thompson C.E."/>
            <person name="Bartholomeu D.C."/>
            <person name="Gradia D.F."/>
            <person name="Pavoni D.P."/>
            <person name="Grisard E.C."/>
            <person name="Fantinatti-Garboggini F."/>
            <person name="Marchini F.K."/>
            <person name="Rodrigues-Luiz G.F."/>
            <person name="Wagner G."/>
            <person name="Goldman G.H."/>
            <person name="Fietto J.L."/>
            <person name="Elias M.C."/>
            <person name="Goldman M.H."/>
            <person name="Sagot M.F."/>
            <person name="Pereira M."/>
            <person name="Stoco P.H."/>
            <person name="de Mendonca-Neto R.P."/>
            <person name="Teixeira S.M."/>
            <person name="Maciel T.E."/>
            <person name="de Oliveira Mendes T.A."/>
            <person name="Urmenyi T.P."/>
            <person name="de Souza W."/>
            <person name="Schenkman S."/>
            <person name="de Vasconcelos A.T."/>
        </authorList>
    </citation>
    <scope>NUCLEOTIDE SEQUENCE [LARGE SCALE GENOMIC DNA]</scope>
</reference>
<dbReference type="GO" id="GO:0016020">
    <property type="term" value="C:membrane"/>
    <property type="evidence" value="ECO:0007669"/>
    <property type="project" value="GOC"/>
</dbReference>
<dbReference type="OrthoDB" id="250289at2759"/>
<feature type="transmembrane region" description="Helical" evidence="1">
    <location>
        <begin position="254"/>
        <end position="273"/>
    </location>
</feature>
<keyword evidence="1" id="KW-0812">Transmembrane</keyword>
<evidence type="ECO:0000313" key="2">
    <source>
        <dbReference type="EMBL" id="EPY23857.1"/>
    </source>
</evidence>
<dbReference type="EMBL" id="ATMH01004606">
    <property type="protein sequence ID" value="EPY29338.1"/>
    <property type="molecule type" value="Genomic_DNA"/>
</dbReference>
<proteinExistence type="predicted"/>
<evidence type="ECO:0000313" key="4">
    <source>
        <dbReference type="Proteomes" id="UP000015354"/>
    </source>
</evidence>
<accession>S9UK83</accession>
<evidence type="ECO:0000313" key="3">
    <source>
        <dbReference type="EMBL" id="EPY29338.1"/>
    </source>
</evidence>
<protein>
    <submittedName>
        <fullName evidence="3">Uncharacterized protein</fullName>
    </submittedName>
</protein>
<organism evidence="3 4">
    <name type="scientific">Strigomonas culicis</name>
    <dbReference type="NCBI Taxonomy" id="28005"/>
    <lineage>
        <taxon>Eukaryota</taxon>
        <taxon>Discoba</taxon>
        <taxon>Euglenozoa</taxon>
        <taxon>Kinetoplastea</taxon>
        <taxon>Metakinetoplastina</taxon>
        <taxon>Trypanosomatida</taxon>
        <taxon>Trypanosomatidae</taxon>
        <taxon>Strigomonadinae</taxon>
        <taxon>Strigomonas</taxon>
    </lineage>
</organism>
<dbReference type="UniPathway" id="UPA00196"/>
<gene>
    <name evidence="3" type="ORF">STCU_04606</name>
    <name evidence="2" type="ORF">STCU_07418</name>
</gene>